<dbReference type="EMBL" id="LGRX02027295">
    <property type="protein sequence ID" value="KAK3249472.1"/>
    <property type="molecule type" value="Genomic_DNA"/>
</dbReference>
<feature type="transmembrane region" description="Helical" evidence="1">
    <location>
        <begin position="91"/>
        <end position="111"/>
    </location>
</feature>
<dbReference type="Proteomes" id="UP001190700">
    <property type="component" value="Unassembled WGS sequence"/>
</dbReference>
<evidence type="ECO:0000313" key="3">
    <source>
        <dbReference type="Proteomes" id="UP001190700"/>
    </source>
</evidence>
<keyword evidence="1" id="KW-1133">Transmembrane helix</keyword>
<evidence type="ECO:0000256" key="1">
    <source>
        <dbReference type="SAM" id="Phobius"/>
    </source>
</evidence>
<gene>
    <name evidence="2" type="ORF">CYMTET_41103</name>
</gene>
<reference evidence="2 3" key="1">
    <citation type="journal article" date="2015" name="Genome Biol. Evol.">
        <title>Comparative Genomics of a Bacterivorous Green Alga Reveals Evolutionary Causalities and Consequences of Phago-Mixotrophic Mode of Nutrition.</title>
        <authorList>
            <person name="Burns J.A."/>
            <person name="Paasch A."/>
            <person name="Narechania A."/>
            <person name="Kim E."/>
        </authorList>
    </citation>
    <scope>NUCLEOTIDE SEQUENCE [LARGE SCALE GENOMIC DNA]</scope>
    <source>
        <strain evidence="2 3">PLY_AMNH</strain>
    </source>
</reference>
<keyword evidence="3" id="KW-1185">Reference proteome</keyword>
<organism evidence="2 3">
    <name type="scientific">Cymbomonas tetramitiformis</name>
    <dbReference type="NCBI Taxonomy" id="36881"/>
    <lineage>
        <taxon>Eukaryota</taxon>
        <taxon>Viridiplantae</taxon>
        <taxon>Chlorophyta</taxon>
        <taxon>Pyramimonadophyceae</taxon>
        <taxon>Pyramimonadales</taxon>
        <taxon>Pyramimonadaceae</taxon>
        <taxon>Cymbomonas</taxon>
    </lineage>
</organism>
<dbReference type="AlphaFoldDB" id="A0AAE0F2Z3"/>
<keyword evidence="1" id="KW-0812">Transmembrane</keyword>
<keyword evidence="1" id="KW-0472">Membrane</keyword>
<accession>A0AAE0F2Z3</accession>
<protein>
    <submittedName>
        <fullName evidence="2">Uncharacterized protein</fullName>
    </submittedName>
</protein>
<comment type="caution">
    <text evidence="2">The sequence shown here is derived from an EMBL/GenBank/DDBJ whole genome shotgun (WGS) entry which is preliminary data.</text>
</comment>
<proteinExistence type="predicted"/>
<evidence type="ECO:0000313" key="2">
    <source>
        <dbReference type="EMBL" id="KAK3249472.1"/>
    </source>
</evidence>
<sequence>MSHAREFNADAEQVAADRRARVASAVAQQEWLDKQEVQWIPKKEKRIQFRHGEDGFKEEELDDEENLAYLMGPEPEDVPEQQLQQSMKNNGLCYAVVLFTILMAAIVYFFWDSMHEHTDPHKPLVDADTLVPAAASVEQDVLLTAEFFLTPIQSLTILQNILCSPAGALSSQPKNTYYSLCSWTRPPESDWYILA</sequence>
<name>A0AAE0F2Z3_9CHLO</name>